<proteinExistence type="predicted"/>
<dbReference type="Gramene" id="PVH36498">
    <property type="protein sequence ID" value="PVH36498"/>
    <property type="gene ID" value="PAHAL_6G085000"/>
</dbReference>
<evidence type="ECO:0000313" key="2">
    <source>
        <dbReference type="EMBL" id="PVH36498.1"/>
    </source>
</evidence>
<dbReference type="EMBL" id="CM008051">
    <property type="protein sequence ID" value="PVH36498.1"/>
    <property type="molecule type" value="Genomic_DNA"/>
</dbReference>
<gene>
    <name evidence="2" type="ORF">PAHAL_6G085000</name>
</gene>
<feature type="compositionally biased region" description="Polar residues" evidence="1">
    <location>
        <begin position="67"/>
        <end position="85"/>
    </location>
</feature>
<feature type="compositionally biased region" description="Polar residues" evidence="1">
    <location>
        <begin position="12"/>
        <end position="21"/>
    </location>
</feature>
<feature type="region of interest" description="Disordered" evidence="1">
    <location>
        <begin position="34"/>
        <end position="85"/>
    </location>
</feature>
<sequence>MKLASRVRHESSSCSPNWENCTVRRSSVPAGELGKISSLMMGKKDWTPKGARADSRAAQRRKHMGQRKSSSNARQWLQSSWCHGH</sequence>
<protein>
    <submittedName>
        <fullName evidence="2">Uncharacterized protein</fullName>
    </submittedName>
</protein>
<name>A0A2T8IFQ5_9POAL</name>
<reference evidence="2" key="1">
    <citation type="submission" date="2018-04" db="EMBL/GenBank/DDBJ databases">
        <title>WGS assembly of Panicum hallii.</title>
        <authorList>
            <person name="Lovell J."/>
            <person name="Jenkins J."/>
            <person name="Lowry D."/>
            <person name="Mamidi S."/>
            <person name="Sreedasyam A."/>
            <person name="Weng X."/>
            <person name="Barry K."/>
            <person name="Bonette J."/>
            <person name="Campitelli B."/>
            <person name="Daum C."/>
            <person name="Gordon S."/>
            <person name="Gould B."/>
            <person name="Lipzen A."/>
            <person name="Macqueen A."/>
            <person name="Palacio-Mejia J."/>
            <person name="Plott C."/>
            <person name="Shakirov E."/>
            <person name="Shu S."/>
            <person name="Yoshinaga Y."/>
            <person name="Zane M."/>
            <person name="Rokhsar D."/>
            <person name="Grimwood J."/>
            <person name="Schmutz J."/>
            <person name="Juenger T."/>
        </authorList>
    </citation>
    <scope>NUCLEOTIDE SEQUENCE [LARGE SCALE GENOMIC DNA]</scope>
    <source>
        <strain evidence="2">FIL2</strain>
    </source>
</reference>
<dbReference type="Proteomes" id="UP000243499">
    <property type="component" value="Chromosome 6"/>
</dbReference>
<feature type="compositionally biased region" description="Basic and acidic residues" evidence="1">
    <location>
        <begin position="42"/>
        <end position="57"/>
    </location>
</feature>
<accession>A0A2T8IFQ5</accession>
<feature type="region of interest" description="Disordered" evidence="1">
    <location>
        <begin position="1"/>
        <end position="21"/>
    </location>
</feature>
<organism evidence="2">
    <name type="scientific">Panicum hallii</name>
    <dbReference type="NCBI Taxonomy" id="206008"/>
    <lineage>
        <taxon>Eukaryota</taxon>
        <taxon>Viridiplantae</taxon>
        <taxon>Streptophyta</taxon>
        <taxon>Embryophyta</taxon>
        <taxon>Tracheophyta</taxon>
        <taxon>Spermatophyta</taxon>
        <taxon>Magnoliopsida</taxon>
        <taxon>Liliopsida</taxon>
        <taxon>Poales</taxon>
        <taxon>Poaceae</taxon>
        <taxon>PACMAD clade</taxon>
        <taxon>Panicoideae</taxon>
        <taxon>Panicodae</taxon>
        <taxon>Paniceae</taxon>
        <taxon>Panicinae</taxon>
        <taxon>Panicum</taxon>
        <taxon>Panicum sect. Panicum</taxon>
    </lineage>
</organism>
<evidence type="ECO:0000256" key="1">
    <source>
        <dbReference type="SAM" id="MobiDB-lite"/>
    </source>
</evidence>
<dbReference type="AlphaFoldDB" id="A0A2T8IFQ5"/>